<feature type="non-terminal residue" evidence="7">
    <location>
        <position position="1"/>
    </location>
</feature>
<protein>
    <recommendedName>
        <fullName evidence="6">Evasin</fullName>
    </recommendedName>
</protein>
<keyword evidence="3 6" id="KW-0732">Signal</keyword>
<keyword evidence="4 6" id="KW-1015">Disulfide bond</keyword>
<evidence type="ECO:0000256" key="6">
    <source>
        <dbReference type="RuleBase" id="RU369006"/>
    </source>
</evidence>
<dbReference type="Gene3D" id="2.30.130.100">
    <property type="match status" value="1"/>
</dbReference>
<evidence type="ECO:0000256" key="2">
    <source>
        <dbReference type="ARBA" id="ARBA00022525"/>
    </source>
</evidence>
<dbReference type="GO" id="GO:0019957">
    <property type="term" value="F:C-C chemokine binding"/>
    <property type="evidence" value="ECO:0007669"/>
    <property type="project" value="InterPro"/>
</dbReference>
<dbReference type="InterPro" id="IPR045797">
    <property type="entry name" value="EVA_Class_A"/>
</dbReference>
<dbReference type="AlphaFoldDB" id="A0A131XJ18"/>
<dbReference type="EMBL" id="GEFH01002905">
    <property type="protein sequence ID" value="JAP65676.1"/>
    <property type="molecule type" value="mRNA"/>
</dbReference>
<sequence length="91" mass="10340">EIVWGMAEECHAIFIETPEGPERVGCGYLCKDGKDDRFQYPGICPCVNMTTKEWLDMKNGTQHQRYCTLGNCTGGPHSYCKPNGLYDLCWK</sequence>
<evidence type="ECO:0000256" key="4">
    <source>
        <dbReference type="ARBA" id="ARBA00023157"/>
    </source>
</evidence>
<comment type="function">
    <text evidence="6">Salivary chemokine-binding protein which binds to host chemokines.</text>
</comment>
<name>A0A131XJ18_9ACAR</name>
<accession>A0A131XJ18</accession>
<evidence type="ECO:0000313" key="7">
    <source>
        <dbReference type="EMBL" id="JAP65676.1"/>
    </source>
</evidence>
<evidence type="ECO:0000256" key="1">
    <source>
        <dbReference type="ARBA" id="ARBA00004613"/>
    </source>
</evidence>
<evidence type="ECO:0000256" key="3">
    <source>
        <dbReference type="ARBA" id="ARBA00022729"/>
    </source>
</evidence>
<dbReference type="GO" id="GO:0005576">
    <property type="term" value="C:extracellular region"/>
    <property type="evidence" value="ECO:0007669"/>
    <property type="project" value="UniProtKB-SubCell"/>
</dbReference>
<keyword evidence="5 6" id="KW-0325">Glycoprotein</keyword>
<reference evidence="7" key="1">
    <citation type="journal article" date="2017" name="Ticks Tick Borne Dis.">
        <title>An insight into the sialome of Hyalomma excavatum.</title>
        <authorList>
            <person name="Ribeiro J.M."/>
            <person name="Slovak M."/>
            <person name="Francischetti I.M."/>
        </authorList>
    </citation>
    <scope>NUCLEOTIDE SEQUENCE</scope>
    <source>
        <strain evidence="7">Samish</strain>
        <tissue evidence="7">Salivary glands</tissue>
    </source>
</reference>
<dbReference type="Pfam" id="PF19429">
    <property type="entry name" value="EVA_Class_A"/>
    <property type="match status" value="1"/>
</dbReference>
<proteinExistence type="evidence at transcript level"/>
<comment type="subcellular location">
    <subcellularLocation>
        <location evidence="1 6">Secreted</location>
    </subcellularLocation>
</comment>
<organism evidence="7">
    <name type="scientific">Hyalomma excavatum</name>
    <dbReference type="NCBI Taxonomy" id="257692"/>
    <lineage>
        <taxon>Eukaryota</taxon>
        <taxon>Metazoa</taxon>
        <taxon>Ecdysozoa</taxon>
        <taxon>Arthropoda</taxon>
        <taxon>Chelicerata</taxon>
        <taxon>Arachnida</taxon>
        <taxon>Acari</taxon>
        <taxon>Parasitiformes</taxon>
        <taxon>Ixodida</taxon>
        <taxon>Ixodoidea</taxon>
        <taxon>Ixodidae</taxon>
        <taxon>Hyalomminae</taxon>
        <taxon>Hyalomma</taxon>
    </lineage>
</organism>
<evidence type="ECO:0000256" key="5">
    <source>
        <dbReference type="ARBA" id="ARBA00023180"/>
    </source>
</evidence>
<keyword evidence="2 6" id="KW-0964">Secreted</keyword>